<dbReference type="RefSeq" id="WP_105749646.1">
    <property type="nucleotide sequence ID" value="NZ_PVLQ01000104.1"/>
</dbReference>
<evidence type="ECO:0000313" key="2">
    <source>
        <dbReference type="EMBL" id="PRD64034.1"/>
    </source>
</evidence>
<comment type="caution">
    <text evidence="2">The sequence shown here is derived from an EMBL/GenBank/DDBJ whole genome shotgun (WGS) entry which is preliminary data.</text>
</comment>
<dbReference type="EMBL" id="PVLQ01000104">
    <property type="protein sequence ID" value="PRD64034.1"/>
    <property type="molecule type" value="Genomic_DNA"/>
</dbReference>
<dbReference type="PANTHER" id="PTHR34580">
    <property type="match status" value="1"/>
</dbReference>
<protein>
    <submittedName>
        <fullName evidence="2">Uncharacterized protein</fullName>
    </submittedName>
</protein>
<feature type="coiled-coil region" evidence="1">
    <location>
        <begin position="88"/>
        <end position="115"/>
    </location>
</feature>
<dbReference type="AlphaFoldDB" id="A0A2S9K0S6"/>
<name>A0A2S9K0S6_9BURK</name>
<evidence type="ECO:0000313" key="3">
    <source>
        <dbReference type="Proteomes" id="UP000238589"/>
    </source>
</evidence>
<dbReference type="OrthoDB" id="8595817at2"/>
<keyword evidence="1" id="KW-0175">Coiled coil</keyword>
<proteinExistence type="predicted"/>
<accession>A0A2S9K0S6</accession>
<dbReference type="Proteomes" id="UP000238589">
    <property type="component" value="Unassembled WGS sequence"/>
</dbReference>
<sequence>MQHTLDQNPHQEHPTDTAVETHFAPASDLELVSVAPMFPTAQHAVQAEPPRVQGPHDNFIFQLLQVVPTYQGESKGLPIKKIQKALAQNNVVRSVRTLQRRIDQLRDQYFDVTQKGKRYIVQLRQGLRGINFQPLMPSESFLLTLAYKQLASMLPPSLKSNLENVFEQALASLDTNPQAGFDREWMDKIYAANSTQPLIPAENQSGVLEQVSHALYRNHYLQVIYTNKVGERREGEVMPLALVQQGNKMMLVCRCDAWDTEELKRNPNAQRPIHWNLMLHRFNSAQSLDNQSFIRPADFDVKEYERRGGFGIGNGQMVRLSFDMKSEFALSLLETKLSADQEDIKHGDWITIRATVADTFILNHWLRGFGEDVKNVTKVVTDL</sequence>
<reference evidence="2 3" key="1">
    <citation type="submission" date="2018-03" db="EMBL/GenBank/DDBJ databases">
        <title>Comparative genomics illustrates the genes involved in a hyperalkaliphilic mechanisms of Serpentinomonas isolated from highly-alkaline calcium-rich serpentinized springs.</title>
        <authorList>
            <person name="Suzuki S."/>
            <person name="Ishii S."/>
            <person name="Walworth N."/>
            <person name="Bird L."/>
            <person name="Kuenen J.G."/>
            <person name="Nealson K.H."/>
        </authorList>
    </citation>
    <scope>NUCLEOTIDE SEQUENCE [LARGE SCALE GENOMIC DNA]</scope>
    <source>
        <strain evidence="2 3">P1</strain>
    </source>
</reference>
<organism evidence="2 3">
    <name type="scientific">Malikia granosa</name>
    <dbReference type="NCBI Taxonomy" id="263067"/>
    <lineage>
        <taxon>Bacteria</taxon>
        <taxon>Pseudomonadati</taxon>
        <taxon>Pseudomonadota</taxon>
        <taxon>Betaproteobacteria</taxon>
        <taxon>Burkholderiales</taxon>
        <taxon>Comamonadaceae</taxon>
        <taxon>Malikia</taxon>
    </lineage>
</organism>
<dbReference type="InterPro" id="IPR051534">
    <property type="entry name" value="CBASS_pafABC_assoc_protein"/>
</dbReference>
<keyword evidence="3" id="KW-1185">Reference proteome</keyword>
<dbReference type="PANTHER" id="PTHR34580:SF1">
    <property type="entry name" value="PROTEIN PAFC"/>
    <property type="match status" value="1"/>
</dbReference>
<evidence type="ECO:0000256" key="1">
    <source>
        <dbReference type="SAM" id="Coils"/>
    </source>
</evidence>
<gene>
    <name evidence="2" type="ORF">C6P64_16560</name>
</gene>